<dbReference type="GO" id="GO:0046872">
    <property type="term" value="F:metal ion binding"/>
    <property type="evidence" value="ECO:0007669"/>
    <property type="project" value="UniProtKB-KW"/>
</dbReference>
<keyword evidence="2" id="KW-0436">Ligase</keyword>
<dbReference type="GO" id="GO:0005737">
    <property type="term" value="C:cytoplasm"/>
    <property type="evidence" value="ECO:0007669"/>
    <property type="project" value="TreeGrafter"/>
</dbReference>
<dbReference type="AlphaFoldDB" id="A0AAJ1Q3L9"/>
<dbReference type="Gene3D" id="3.30.1330.10">
    <property type="entry name" value="PurM-like, N-terminal domain"/>
    <property type="match status" value="2"/>
</dbReference>
<evidence type="ECO:0000313" key="3">
    <source>
        <dbReference type="Proteomes" id="UP001229251"/>
    </source>
</evidence>
<proteinExistence type="predicted"/>
<accession>A0AAJ1Q3L9</accession>
<dbReference type="EMBL" id="JASOOE010000005">
    <property type="protein sequence ID" value="MDK7187043.1"/>
    <property type="molecule type" value="Genomic_DNA"/>
</dbReference>
<protein>
    <submittedName>
        <fullName evidence="2">Phosphoribosylformylglycinamidine synthase subunit PurQ</fullName>
        <ecNumber evidence="2">6.3.5.3</ecNumber>
    </submittedName>
</protein>
<dbReference type="Gene3D" id="3.90.650.10">
    <property type="entry name" value="PurM-like C-terminal domain"/>
    <property type="match status" value="1"/>
</dbReference>
<dbReference type="InterPro" id="IPR010918">
    <property type="entry name" value="PurM-like_C_dom"/>
</dbReference>
<evidence type="ECO:0000313" key="2">
    <source>
        <dbReference type="EMBL" id="MDK7187043.1"/>
    </source>
</evidence>
<name>A0AAJ1Q3L9_9LACT</name>
<feature type="domain" description="PurM-like C-terminal" evidence="1">
    <location>
        <begin position="420"/>
        <end position="568"/>
    </location>
</feature>
<dbReference type="InterPro" id="IPR029062">
    <property type="entry name" value="Class_I_gatase-like"/>
</dbReference>
<evidence type="ECO:0000259" key="1">
    <source>
        <dbReference type="Pfam" id="PF02769"/>
    </source>
</evidence>
<comment type="caution">
    <text evidence="2">The sequence shown here is derived from an EMBL/GenBank/DDBJ whole genome shotgun (WGS) entry which is preliminary data.</text>
</comment>
<sequence>MTYIIVDRGQDQFLAKEIKNFLKIHSVKEVKRFDVFETEAQAIIDHASQLFDHYQISDQLDQFDPSQSFRYRLVLGQFNQTLDSTLSIIHHQLALQGDLKHSMIIVAKGVNELELQKIKEYFINEIEYELLPFGPVSWDMGRSDFKNLAKIEGFRAFTDPQLEELLADLAMDLEDIRLVQQYFIEEGVDPTYFQIQVIDTYWSDHCRHTTFFTELDEVEVLEGDYQAEIQATLADYQADRQSLYSDGRPMTLMSLATINAKLAKRKGWLTNQDESDEVNACAVRVDVDVDGEAEDYLLYFKNETHNHPTEIEPYGGAATCIGGGIRDPLSGRSYVHQALRITGAGNPLTDYDDTLENKLPQRVITQKAAQGYSDYGNDIGQTAGYLREYYDDGFVAKRMELGALVAAAPVDSVVREKPMPGDRIILLGGETGRDGVGAAVGSSKVQTEDSLQAQGAEVQKGNPFIERKIIRLFRQPEATRLIIKCNDFGAGGVSVAIGELADGLRIDLNQVPVKYLGLDPSEIALSESQERMAVVVREKDVEAFIQLANAEDLDAVVVAEVTEDRYMVMDYNGEEVLRLSRDFLNTNGSSKHAKVKIAASSIQSVLEEGKSLPDQLQSIHGASQKALIQNFDSTIGKGTLLAPLGGRYQLTPQLGMAALMPVLEGHTTTASVMAPAYYPKMAKQSPFHAGYYAVLNAIARVVALGVNPSDVYLTMQEYFERLEADPIRWGKPTGALLGAYKAMKQTQSAALGGKDSMSGTYEGLNVPPSVISIAVGISHCDHIVSRELKQTDSKLWLLTPDLDEGDVYKEEVVRELLESVSQLVQSGQARAISTLDDQTVEHNLVEMALGNQIGVSLDPAYLGQKYPLAFIIETDSSTTIPEGHLIGSTQADQYFVADQRYSLAELERIYTQPLADVFTEIDLIDQPLELDQVAPFSSLEPIQSSLKVLIPVMTGTNGEYDLYQSFKEYTDQVDFYVIKESIDYAQSIKELKDKLADYDILALPDGMIQGNQTEFGKSVEFLLQDLGEELERFIKDNYVLGIGASFAGLIRSGLIEFSRLQAGTQIRIQKNPYDKTINEIVPATVIRPSIYAGVGQYHTALASKWLAIDCDDSLESQVISRFNRFLAGHSAIDAMMDSTGHVFGSIGNFERFSHKGLVNQSIHQAPFIQGLVQAIEGERK</sequence>
<dbReference type="Pfam" id="PF13507">
    <property type="entry name" value="GATase_5"/>
    <property type="match status" value="1"/>
</dbReference>
<dbReference type="Proteomes" id="UP001229251">
    <property type="component" value="Unassembled WGS sequence"/>
</dbReference>
<dbReference type="InterPro" id="IPR036921">
    <property type="entry name" value="PurM-like_N_sf"/>
</dbReference>
<dbReference type="SUPFAM" id="SSF56042">
    <property type="entry name" value="PurM C-terminal domain-like"/>
    <property type="match status" value="1"/>
</dbReference>
<dbReference type="CDD" id="cd02203">
    <property type="entry name" value="PurL_repeat1"/>
    <property type="match status" value="1"/>
</dbReference>
<dbReference type="InterPro" id="IPR036676">
    <property type="entry name" value="PurM-like_C_sf"/>
</dbReference>
<dbReference type="GO" id="GO:0006164">
    <property type="term" value="P:purine nucleotide biosynthetic process"/>
    <property type="evidence" value="ECO:0007669"/>
    <property type="project" value="UniProtKB-KW"/>
</dbReference>
<dbReference type="SUPFAM" id="SSF55326">
    <property type="entry name" value="PurM N-terminal domain-like"/>
    <property type="match status" value="2"/>
</dbReference>
<reference evidence="2" key="1">
    <citation type="submission" date="2023-05" db="EMBL/GenBank/DDBJ databases">
        <title>Cataloging the Phylogenetic Diversity of Human Bladder Bacteria.</title>
        <authorList>
            <person name="Du J."/>
        </authorList>
    </citation>
    <scope>NUCLEOTIDE SEQUENCE</scope>
    <source>
        <strain evidence="2">UMB1231</strain>
    </source>
</reference>
<dbReference type="EC" id="6.3.5.3" evidence="2"/>
<dbReference type="GO" id="GO:0005524">
    <property type="term" value="F:ATP binding"/>
    <property type="evidence" value="ECO:0007669"/>
    <property type="project" value="UniProtKB-KW"/>
</dbReference>
<dbReference type="GO" id="GO:0004642">
    <property type="term" value="F:phosphoribosylformylglycinamidine synthase activity"/>
    <property type="evidence" value="ECO:0007669"/>
    <property type="project" value="UniProtKB-EC"/>
</dbReference>
<dbReference type="PANTHER" id="PTHR10099">
    <property type="entry name" value="PHOSPHORIBOSYLFORMYLGLYCINAMIDINE SYNTHASE"/>
    <property type="match status" value="1"/>
</dbReference>
<dbReference type="PANTHER" id="PTHR10099:SF1">
    <property type="entry name" value="PHOSPHORIBOSYLFORMYLGLYCINAMIDINE SYNTHASE"/>
    <property type="match status" value="1"/>
</dbReference>
<dbReference type="RefSeq" id="WP_285065551.1">
    <property type="nucleotide sequence ID" value="NZ_JASOOE010000005.1"/>
</dbReference>
<dbReference type="Gene3D" id="3.40.50.880">
    <property type="match status" value="1"/>
</dbReference>
<organism evidence="2 3">
    <name type="scientific">Facklamia hominis</name>
    <dbReference type="NCBI Taxonomy" id="178214"/>
    <lineage>
        <taxon>Bacteria</taxon>
        <taxon>Bacillati</taxon>
        <taxon>Bacillota</taxon>
        <taxon>Bacilli</taxon>
        <taxon>Lactobacillales</taxon>
        <taxon>Aerococcaceae</taxon>
        <taxon>Facklamia</taxon>
    </lineage>
</organism>
<dbReference type="Pfam" id="PF02769">
    <property type="entry name" value="AIRS_C"/>
    <property type="match status" value="1"/>
</dbReference>
<gene>
    <name evidence="2" type="ORF">QP433_03525</name>
</gene>